<reference evidence="2" key="1">
    <citation type="submission" date="2015-06" db="EMBL/GenBank/DDBJ databases">
        <title>Expansion of signal transduction pathways in fungi by whole-genome duplication.</title>
        <authorList>
            <consortium name="DOE Joint Genome Institute"/>
            <person name="Corrochano L.M."/>
            <person name="Kuo A."/>
            <person name="Marcet-Houben M."/>
            <person name="Polaino S."/>
            <person name="Salamov A."/>
            <person name="Villalobos J.M."/>
            <person name="Alvarez M.I."/>
            <person name="Avalos J."/>
            <person name="Benito E.P."/>
            <person name="Benoit I."/>
            <person name="Burger G."/>
            <person name="Camino L.P."/>
            <person name="Canovas D."/>
            <person name="Cerda-Olmedo E."/>
            <person name="Cheng J.-F."/>
            <person name="Dominguez A."/>
            <person name="Elias M."/>
            <person name="Eslava A.P."/>
            <person name="Glaser F."/>
            <person name="Grimwood J."/>
            <person name="Gutierrez G."/>
            <person name="Heitman J."/>
            <person name="Henrissat B."/>
            <person name="Iturriaga E.A."/>
            <person name="Lang B.F."/>
            <person name="Lavin J.L."/>
            <person name="Lee S."/>
            <person name="Li W."/>
            <person name="Lindquist E."/>
            <person name="Lopez-Garcia S."/>
            <person name="Luque E.M."/>
            <person name="Marcos A.T."/>
            <person name="Martin J."/>
            <person name="McCluskey K."/>
            <person name="Medina H.R."/>
            <person name="Miralles-Duran A."/>
            <person name="Miyazaki A."/>
            <person name="Munoz-Torres E."/>
            <person name="Oguiza J.A."/>
            <person name="Ohm R."/>
            <person name="Olmedo M."/>
            <person name="Orejas M."/>
            <person name="Ortiz-Castellanos L."/>
            <person name="Pisabarro A.G."/>
            <person name="Rodriguez-Romero J."/>
            <person name="Ruiz-Herrera J."/>
            <person name="Ruiz-Vazquez R."/>
            <person name="Sanz C."/>
            <person name="Schackwitz W."/>
            <person name="Schmutz J."/>
            <person name="Shahriari M."/>
            <person name="Shelest E."/>
            <person name="Silva-Franco F."/>
            <person name="Soanes D."/>
            <person name="Syed K."/>
            <person name="Tagua V.G."/>
            <person name="Talbot N.J."/>
            <person name="Thon M."/>
            <person name="De vries R.P."/>
            <person name="Wiebenga A."/>
            <person name="Yadav J.S."/>
            <person name="Braun E.L."/>
            <person name="Baker S."/>
            <person name="Garre V."/>
            <person name="Horwitz B."/>
            <person name="Torres-Martinez S."/>
            <person name="Idnurm A."/>
            <person name="Herrera-Estrella A."/>
            <person name="Gabaldon T."/>
            <person name="Grigoriev I.V."/>
        </authorList>
    </citation>
    <scope>NUCLEOTIDE SEQUENCE [LARGE SCALE GENOMIC DNA]</scope>
    <source>
        <strain evidence="2">NRRL 1555(-)</strain>
    </source>
</reference>
<dbReference type="Proteomes" id="UP000077315">
    <property type="component" value="Unassembled WGS sequence"/>
</dbReference>
<dbReference type="GeneID" id="29002978"/>
<dbReference type="InParanoid" id="A0A162ZP62"/>
<dbReference type="RefSeq" id="XP_018286221.1">
    <property type="nucleotide sequence ID" value="XM_018442072.1"/>
</dbReference>
<dbReference type="EMBL" id="KV440996">
    <property type="protein sequence ID" value="OAD68181.1"/>
    <property type="molecule type" value="Genomic_DNA"/>
</dbReference>
<proteinExistence type="predicted"/>
<name>A0A162ZP62_PHYB8</name>
<sequence>MCRNEIQVPRNSGVTKGWCLVFHTQNVTILSQENWAFPCKKKEEVCPTKTEYVDLFGSNTLVKIYIYFSGGEADVYGNSSWNSMSAARVTRQDGLRAYSSTNIAFFLDRQNYMIEKERIFNDNQGYYVELRNLLWLSFCFLEKLNDIKQDVYSFDGLFK</sequence>
<keyword evidence="2" id="KW-1185">Reference proteome</keyword>
<gene>
    <name evidence="1" type="ORF">PHYBLDRAFT_69253</name>
</gene>
<protein>
    <submittedName>
        <fullName evidence="1">Uncharacterized protein</fullName>
    </submittedName>
</protein>
<accession>A0A162ZP62</accession>
<evidence type="ECO:0000313" key="2">
    <source>
        <dbReference type="Proteomes" id="UP000077315"/>
    </source>
</evidence>
<evidence type="ECO:0000313" key="1">
    <source>
        <dbReference type="EMBL" id="OAD68181.1"/>
    </source>
</evidence>
<dbReference type="AlphaFoldDB" id="A0A162ZP62"/>
<dbReference type="VEuPathDB" id="FungiDB:PHYBLDRAFT_69253"/>
<organism evidence="1 2">
    <name type="scientific">Phycomyces blakesleeanus (strain ATCC 8743b / DSM 1359 / FGSC 10004 / NBRC 33097 / NRRL 1555)</name>
    <dbReference type="NCBI Taxonomy" id="763407"/>
    <lineage>
        <taxon>Eukaryota</taxon>
        <taxon>Fungi</taxon>
        <taxon>Fungi incertae sedis</taxon>
        <taxon>Mucoromycota</taxon>
        <taxon>Mucoromycotina</taxon>
        <taxon>Mucoromycetes</taxon>
        <taxon>Mucorales</taxon>
        <taxon>Phycomycetaceae</taxon>
        <taxon>Phycomyces</taxon>
    </lineage>
</organism>